<keyword evidence="6" id="KW-1185">Reference proteome</keyword>
<dbReference type="InterPro" id="IPR020841">
    <property type="entry name" value="PKS_Beta-ketoAc_synthase_dom"/>
</dbReference>
<dbReference type="GO" id="GO:0006633">
    <property type="term" value="P:fatty acid biosynthetic process"/>
    <property type="evidence" value="ECO:0007669"/>
    <property type="project" value="TreeGrafter"/>
</dbReference>
<evidence type="ECO:0000313" key="6">
    <source>
        <dbReference type="Proteomes" id="UP000008141"/>
    </source>
</evidence>
<comment type="similarity">
    <text evidence="3">Belongs to the thiolase-like superfamily. Beta-ketoacyl-ACP synthases family.</text>
</comment>
<sequence>MNGHLAHHHPSRATGVYVGVSQLEYARISLESGGGALNTYYATGAHLSVASGRLSFTFGFKGPAMTVDTACSSSLVTTHLAAKGLERGECEAAASVGVNLTLVHSWTRACLRAGMLSEVGRCKTLDASADGYVRAEGVGAIMLALVHPADQPAARQALAAADDGNKALAWQSLVLLAGSSVNQDGRSSSLTAPNGPSQQEAVNATLRDGDLSAWQVSHLQMHGTGRSGTSSLQIQSILGDGEFIAASAPHLTV</sequence>
<dbReference type="Pfam" id="PF00109">
    <property type="entry name" value="ketoacyl-synt"/>
    <property type="match status" value="1"/>
</dbReference>
<dbReference type="SMART" id="SM00825">
    <property type="entry name" value="PKS_KS"/>
    <property type="match status" value="1"/>
</dbReference>
<dbReference type="InterPro" id="IPR014030">
    <property type="entry name" value="Ketoacyl_synth_N"/>
</dbReference>
<dbReference type="PANTHER" id="PTHR43775">
    <property type="entry name" value="FATTY ACID SYNTHASE"/>
    <property type="match status" value="1"/>
</dbReference>
<feature type="domain" description="Ketosynthase family 3 (KS3)" evidence="4">
    <location>
        <begin position="1"/>
        <end position="253"/>
    </location>
</feature>
<dbReference type="InterPro" id="IPR050091">
    <property type="entry name" value="PKS_NRPS_Biosynth_Enz"/>
</dbReference>
<dbReference type="SUPFAM" id="SSF53901">
    <property type="entry name" value="Thiolase-like"/>
    <property type="match status" value="2"/>
</dbReference>
<dbReference type="OMA" id="NGHLAHH"/>
<dbReference type="InterPro" id="IPR016039">
    <property type="entry name" value="Thiolase-like"/>
</dbReference>
<dbReference type="EMBL" id="GL433843">
    <property type="protein sequence ID" value="EFN55809.1"/>
    <property type="molecule type" value="Genomic_DNA"/>
</dbReference>
<keyword evidence="1" id="KW-0596">Phosphopantetheine</keyword>
<dbReference type="AlphaFoldDB" id="E1ZE55"/>
<evidence type="ECO:0000259" key="4">
    <source>
        <dbReference type="PROSITE" id="PS52004"/>
    </source>
</evidence>
<proteinExistence type="inferred from homology"/>
<dbReference type="InterPro" id="IPR014031">
    <property type="entry name" value="Ketoacyl_synth_C"/>
</dbReference>
<dbReference type="Proteomes" id="UP000008141">
    <property type="component" value="Unassembled WGS sequence"/>
</dbReference>
<dbReference type="Gene3D" id="3.40.47.10">
    <property type="match status" value="1"/>
</dbReference>
<dbReference type="PROSITE" id="PS52004">
    <property type="entry name" value="KS3_2"/>
    <property type="match status" value="1"/>
</dbReference>
<keyword evidence="3" id="KW-0808">Transferase</keyword>
<evidence type="ECO:0000256" key="2">
    <source>
        <dbReference type="ARBA" id="ARBA00022553"/>
    </source>
</evidence>
<evidence type="ECO:0000256" key="1">
    <source>
        <dbReference type="ARBA" id="ARBA00022450"/>
    </source>
</evidence>
<dbReference type="eggNOG" id="KOG1202">
    <property type="taxonomic scope" value="Eukaryota"/>
</dbReference>
<evidence type="ECO:0000256" key="3">
    <source>
        <dbReference type="RuleBase" id="RU003694"/>
    </source>
</evidence>
<evidence type="ECO:0000313" key="5">
    <source>
        <dbReference type="EMBL" id="EFN55809.1"/>
    </source>
</evidence>
<dbReference type="STRING" id="554065.E1ZE55"/>
<dbReference type="Pfam" id="PF02801">
    <property type="entry name" value="Ketoacyl-synt_C"/>
    <property type="match status" value="1"/>
</dbReference>
<organism evidence="6">
    <name type="scientific">Chlorella variabilis</name>
    <name type="common">Green alga</name>
    <dbReference type="NCBI Taxonomy" id="554065"/>
    <lineage>
        <taxon>Eukaryota</taxon>
        <taxon>Viridiplantae</taxon>
        <taxon>Chlorophyta</taxon>
        <taxon>core chlorophytes</taxon>
        <taxon>Trebouxiophyceae</taxon>
        <taxon>Chlorellales</taxon>
        <taxon>Chlorellaceae</taxon>
        <taxon>Chlorella clade</taxon>
        <taxon>Chlorella</taxon>
    </lineage>
</organism>
<gene>
    <name evidence="5" type="ORF">CHLNCDRAFT_22890</name>
</gene>
<dbReference type="OrthoDB" id="552819at2759"/>
<reference evidence="5 6" key="1">
    <citation type="journal article" date="2010" name="Plant Cell">
        <title>The Chlorella variabilis NC64A genome reveals adaptation to photosymbiosis, coevolution with viruses, and cryptic sex.</title>
        <authorList>
            <person name="Blanc G."/>
            <person name="Duncan G."/>
            <person name="Agarkova I."/>
            <person name="Borodovsky M."/>
            <person name="Gurnon J."/>
            <person name="Kuo A."/>
            <person name="Lindquist E."/>
            <person name="Lucas S."/>
            <person name="Pangilinan J."/>
            <person name="Polle J."/>
            <person name="Salamov A."/>
            <person name="Terry A."/>
            <person name="Yamada T."/>
            <person name="Dunigan D.D."/>
            <person name="Grigoriev I.V."/>
            <person name="Claverie J.M."/>
            <person name="Van Etten J.L."/>
        </authorList>
    </citation>
    <scope>NUCLEOTIDE SEQUENCE [LARGE SCALE GENOMIC DNA]</scope>
    <source>
        <strain evidence="5 6">NC64A</strain>
    </source>
</reference>
<dbReference type="InParanoid" id="E1ZE55"/>
<keyword evidence="2" id="KW-0597">Phosphoprotein</keyword>
<dbReference type="PANTHER" id="PTHR43775:SF37">
    <property type="entry name" value="SI:DKEY-61P9.11"/>
    <property type="match status" value="1"/>
</dbReference>
<dbReference type="GO" id="GO:0004312">
    <property type="term" value="F:fatty acid synthase activity"/>
    <property type="evidence" value="ECO:0007669"/>
    <property type="project" value="TreeGrafter"/>
</dbReference>
<name>E1ZE55_CHLVA</name>
<dbReference type="GeneID" id="17355341"/>
<protein>
    <recommendedName>
        <fullName evidence="4">Ketosynthase family 3 (KS3) domain-containing protein</fullName>
    </recommendedName>
</protein>
<accession>E1ZE55</accession>
<dbReference type="KEGG" id="cvr:CHLNCDRAFT_22890"/>
<dbReference type="CDD" id="cd00833">
    <property type="entry name" value="PKS"/>
    <property type="match status" value="1"/>
</dbReference>
<dbReference type="RefSeq" id="XP_005847911.1">
    <property type="nucleotide sequence ID" value="XM_005847849.1"/>
</dbReference>